<evidence type="ECO:0000313" key="3">
    <source>
        <dbReference type="Proteomes" id="UP000182975"/>
    </source>
</evidence>
<dbReference type="Proteomes" id="UP000182975">
    <property type="component" value="Unassembled WGS sequence"/>
</dbReference>
<name>A0A172RWX5_9ACTN</name>
<evidence type="ECO:0000256" key="1">
    <source>
        <dbReference type="SAM" id="Phobius"/>
    </source>
</evidence>
<feature type="transmembrane region" description="Helical" evidence="1">
    <location>
        <begin position="36"/>
        <end position="65"/>
    </location>
</feature>
<accession>A0A172RWX5</accession>
<sequence>MSGIPEGTMYDLLRGRGGSGAGGSGGGGCGGCLIRAMLIILTLSGFVFVVAMVVLFVIMVGGVLFR</sequence>
<organism evidence="2 3">
    <name type="scientific">Denitrobacterium detoxificans</name>
    <dbReference type="NCBI Taxonomy" id="79604"/>
    <lineage>
        <taxon>Bacteria</taxon>
        <taxon>Bacillati</taxon>
        <taxon>Actinomycetota</taxon>
        <taxon>Coriobacteriia</taxon>
        <taxon>Eggerthellales</taxon>
        <taxon>Eggerthellaceae</taxon>
        <taxon>Denitrobacterium</taxon>
    </lineage>
</organism>
<dbReference type="KEGG" id="ddt:AAY81_02650"/>
<reference evidence="3" key="1">
    <citation type="submission" date="2016-10" db="EMBL/GenBank/DDBJ databases">
        <authorList>
            <person name="Varghese N."/>
        </authorList>
    </citation>
    <scope>NUCLEOTIDE SEQUENCE [LARGE SCALE GENOMIC DNA]</scope>
    <source>
        <strain evidence="3">DSM 21843</strain>
    </source>
</reference>
<proteinExistence type="predicted"/>
<keyword evidence="3" id="KW-1185">Reference proteome</keyword>
<keyword evidence="1" id="KW-0812">Transmembrane</keyword>
<keyword evidence="1" id="KW-1133">Transmembrane helix</keyword>
<gene>
    <name evidence="2" type="ORF">SAMN02910314_00786</name>
</gene>
<protein>
    <submittedName>
        <fullName evidence="2">Uncharacterized protein</fullName>
    </submittedName>
</protein>
<evidence type="ECO:0000313" key="2">
    <source>
        <dbReference type="EMBL" id="SEO64762.1"/>
    </source>
</evidence>
<keyword evidence="1" id="KW-0472">Membrane</keyword>
<dbReference type="EMBL" id="FOEC01000003">
    <property type="protein sequence ID" value="SEO64762.1"/>
    <property type="molecule type" value="Genomic_DNA"/>
</dbReference>
<dbReference type="AlphaFoldDB" id="A0A172RWX5"/>